<dbReference type="EMBL" id="CP000826">
    <property type="protein sequence ID" value="ABV43155.1"/>
    <property type="molecule type" value="Genomic_DNA"/>
</dbReference>
<evidence type="ECO:0000313" key="1">
    <source>
        <dbReference type="EMBL" id="ABV43155.1"/>
    </source>
</evidence>
<dbReference type="eggNOG" id="ENOG502ZB4H">
    <property type="taxonomic scope" value="Bacteria"/>
</dbReference>
<accession>A8GJ65</accession>
<protein>
    <submittedName>
        <fullName evidence="1">Uncharacterized protein</fullName>
    </submittedName>
</protein>
<dbReference type="KEGG" id="spe:Spro_4060"/>
<sequence>MQTHTLTGIYSRPGDKSPFIISGGFIVITTVYFDKPPSQDAWIDLTLAVTEVYWLLPATTRPVDINQASDLFSGAVLDVAGLQFSLQPGHMQPVQQTLWIDSRQDFFGRLMLLLVHNLCPDCFRIARDTQTAGCGWEQPLIWLRHHLQRPELKAPDAVNERVLTDDSVRRHLVQFRDSINNDELSYHWSVITLMDNVWLNPGLSRSK</sequence>
<dbReference type="AlphaFoldDB" id="A8GJ65"/>
<reference evidence="1" key="1">
    <citation type="submission" date="2007-09" db="EMBL/GenBank/DDBJ databases">
        <title>Complete sequence of chromosome of Serratia proteamaculans 568.</title>
        <authorList>
            <consortium name="US DOE Joint Genome Institute"/>
            <person name="Copeland A."/>
            <person name="Lucas S."/>
            <person name="Lapidus A."/>
            <person name="Barry K."/>
            <person name="Glavina del Rio T."/>
            <person name="Dalin E."/>
            <person name="Tice H."/>
            <person name="Pitluck S."/>
            <person name="Chain P."/>
            <person name="Malfatti S."/>
            <person name="Shin M."/>
            <person name="Vergez L."/>
            <person name="Schmutz J."/>
            <person name="Larimer F."/>
            <person name="Land M."/>
            <person name="Hauser L."/>
            <person name="Kyrpides N."/>
            <person name="Kim E."/>
            <person name="Taghavi S."/>
            <person name="Newman L."/>
            <person name="Vangronsveld J."/>
            <person name="van der Lelie D."/>
            <person name="Richardson P."/>
        </authorList>
    </citation>
    <scope>NUCLEOTIDE SEQUENCE [LARGE SCALE GENOMIC DNA]</scope>
    <source>
        <strain evidence="1">568</strain>
    </source>
</reference>
<organism evidence="1">
    <name type="scientific">Serratia proteamaculans (strain 568)</name>
    <dbReference type="NCBI Taxonomy" id="399741"/>
    <lineage>
        <taxon>Bacteria</taxon>
        <taxon>Pseudomonadati</taxon>
        <taxon>Pseudomonadota</taxon>
        <taxon>Gammaproteobacteria</taxon>
        <taxon>Enterobacterales</taxon>
        <taxon>Yersiniaceae</taxon>
        <taxon>Serratia</taxon>
    </lineage>
</organism>
<name>A8GJ65_SERP5</name>
<gene>
    <name evidence="1" type="ordered locus">Spro_4060</name>
</gene>
<dbReference type="HOGENOM" id="CLU_1325587_0_0_6"/>
<proteinExistence type="predicted"/>
<dbReference type="STRING" id="399741.Spro_4060"/>